<reference evidence="2" key="2">
    <citation type="submission" date="2015-01" db="EMBL/GenBank/DDBJ databases">
        <title>Evolutionary Origins and Diversification of the Mycorrhizal Mutualists.</title>
        <authorList>
            <consortium name="DOE Joint Genome Institute"/>
            <consortium name="Mycorrhizal Genomics Consortium"/>
            <person name="Kohler A."/>
            <person name="Kuo A."/>
            <person name="Nagy L.G."/>
            <person name="Floudas D."/>
            <person name="Copeland A."/>
            <person name="Barry K.W."/>
            <person name="Cichocki N."/>
            <person name="Veneault-Fourrey C."/>
            <person name="LaButti K."/>
            <person name="Lindquist E.A."/>
            <person name="Lipzen A."/>
            <person name="Lundell T."/>
            <person name="Morin E."/>
            <person name="Murat C."/>
            <person name="Riley R."/>
            <person name="Ohm R."/>
            <person name="Sun H."/>
            <person name="Tunlid A."/>
            <person name="Henrissat B."/>
            <person name="Grigoriev I.V."/>
            <person name="Hibbett D.S."/>
            <person name="Martin F."/>
        </authorList>
    </citation>
    <scope>NUCLEOTIDE SEQUENCE [LARGE SCALE GENOMIC DNA]</scope>
    <source>
        <strain evidence="2">MUT 4182</strain>
    </source>
</reference>
<proteinExistence type="predicted"/>
<organism evidence="1 2">
    <name type="scientific">Tulasnella calospora MUT 4182</name>
    <dbReference type="NCBI Taxonomy" id="1051891"/>
    <lineage>
        <taxon>Eukaryota</taxon>
        <taxon>Fungi</taxon>
        <taxon>Dikarya</taxon>
        <taxon>Basidiomycota</taxon>
        <taxon>Agaricomycotina</taxon>
        <taxon>Agaricomycetes</taxon>
        <taxon>Cantharellales</taxon>
        <taxon>Tulasnellaceae</taxon>
        <taxon>Tulasnella</taxon>
    </lineage>
</organism>
<sequence length="515" mass="57712">IGVITQHPVNPDLAESITNAAKIAYAKREDEASLHKARNLFANKDEFLEFLEDHGFENQTVIFLASVEEYERAGDIRMEAEDYVSAIRLFRRARTVSSHHKASACLWAGLRANISFAIGYGKKPKQLSQLFRLSRDAGLSESEEEEVYLLEAVSSNDSARLKEYGIRYLSSGNNFRALLALDAWASADTIQGLPSASGVEAAEMLNMCLKLCAVTNNTTRMPNILDSQDARNLFCISSAGTAGRWRSESVAVKRHSFVHRSRTQTAGGRKRVSKAAAEIYSKDAVKSEIHKGLWTRLNKFINHVESLAQNSRAYELCIPFVTSGRCGDEAPDLCWREHAADTELTVPQFNSRFRLHILTIALLNQPRHQQSDGERADQAEKQRAWLDRLFKLCYPSTNTSGNLSDVVPSLIPEYKQAMQVVNSCLSRVFRGLHPATRPEDFISATLRTLLLRMTFDYASIISDLGRGQWLPSTGTAAERRRSSNPTEHRNLVSAALAWFAKDNSFRTKLGVYFLE</sequence>
<evidence type="ECO:0000313" key="1">
    <source>
        <dbReference type="EMBL" id="KIO30566.1"/>
    </source>
</evidence>
<accession>A0A0C3QQ56</accession>
<dbReference type="AlphaFoldDB" id="A0A0C3QQ56"/>
<name>A0A0C3QQ56_9AGAM</name>
<dbReference type="OrthoDB" id="10459994at2759"/>
<keyword evidence="2" id="KW-1185">Reference proteome</keyword>
<dbReference type="STRING" id="1051891.A0A0C3QQ56"/>
<dbReference type="EMBL" id="KN822971">
    <property type="protein sequence ID" value="KIO30566.1"/>
    <property type="molecule type" value="Genomic_DNA"/>
</dbReference>
<protein>
    <submittedName>
        <fullName evidence="1">Uncharacterized protein</fullName>
    </submittedName>
</protein>
<dbReference type="Proteomes" id="UP000054248">
    <property type="component" value="Unassembled WGS sequence"/>
</dbReference>
<gene>
    <name evidence="1" type="ORF">M407DRAFT_20454</name>
</gene>
<feature type="non-terminal residue" evidence="1">
    <location>
        <position position="1"/>
    </location>
</feature>
<evidence type="ECO:0000313" key="2">
    <source>
        <dbReference type="Proteomes" id="UP000054248"/>
    </source>
</evidence>
<dbReference type="HOGENOM" id="CLU_529554_0_0_1"/>
<reference evidence="1 2" key="1">
    <citation type="submission" date="2014-04" db="EMBL/GenBank/DDBJ databases">
        <authorList>
            <consortium name="DOE Joint Genome Institute"/>
            <person name="Kuo A."/>
            <person name="Girlanda M."/>
            <person name="Perotto S."/>
            <person name="Kohler A."/>
            <person name="Nagy L.G."/>
            <person name="Floudas D."/>
            <person name="Copeland A."/>
            <person name="Barry K.W."/>
            <person name="Cichocki N."/>
            <person name="Veneault-Fourrey C."/>
            <person name="LaButti K."/>
            <person name="Lindquist E.A."/>
            <person name="Lipzen A."/>
            <person name="Lundell T."/>
            <person name="Morin E."/>
            <person name="Murat C."/>
            <person name="Sun H."/>
            <person name="Tunlid A."/>
            <person name="Henrissat B."/>
            <person name="Grigoriev I.V."/>
            <person name="Hibbett D.S."/>
            <person name="Martin F."/>
            <person name="Nordberg H.P."/>
            <person name="Cantor M.N."/>
            <person name="Hua S.X."/>
        </authorList>
    </citation>
    <scope>NUCLEOTIDE SEQUENCE [LARGE SCALE GENOMIC DNA]</scope>
    <source>
        <strain evidence="1 2">MUT 4182</strain>
    </source>
</reference>